<keyword evidence="2" id="KW-1185">Reference proteome</keyword>
<feature type="non-terminal residue" evidence="1">
    <location>
        <position position="49"/>
    </location>
</feature>
<name>A0A8X6TAG9_NEPPI</name>
<evidence type="ECO:0000313" key="2">
    <source>
        <dbReference type="Proteomes" id="UP000887013"/>
    </source>
</evidence>
<protein>
    <submittedName>
        <fullName evidence="1">Uncharacterized protein</fullName>
    </submittedName>
</protein>
<reference evidence="1" key="1">
    <citation type="submission" date="2020-08" db="EMBL/GenBank/DDBJ databases">
        <title>Multicomponent nature underlies the extraordinary mechanical properties of spider dragline silk.</title>
        <authorList>
            <person name="Kono N."/>
            <person name="Nakamura H."/>
            <person name="Mori M."/>
            <person name="Yoshida Y."/>
            <person name="Ohtoshi R."/>
            <person name="Malay A.D."/>
            <person name="Moran D.A.P."/>
            <person name="Tomita M."/>
            <person name="Numata K."/>
            <person name="Arakawa K."/>
        </authorList>
    </citation>
    <scope>NUCLEOTIDE SEQUENCE</scope>
</reference>
<dbReference type="EMBL" id="BMAW01052804">
    <property type="protein sequence ID" value="GFS87527.1"/>
    <property type="molecule type" value="Genomic_DNA"/>
</dbReference>
<dbReference type="AlphaFoldDB" id="A0A8X6TAG9"/>
<sequence>MFRDELRYILGQMTIVSGCGEILNNLDFVVEQQISQTENIKFKESYSLI</sequence>
<evidence type="ECO:0000313" key="1">
    <source>
        <dbReference type="EMBL" id="GFS87527.1"/>
    </source>
</evidence>
<comment type="caution">
    <text evidence="1">The sequence shown here is derived from an EMBL/GenBank/DDBJ whole genome shotgun (WGS) entry which is preliminary data.</text>
</comment>
<proteinExistence type="predicted"/>
<organism evidence="1 2">
    <name type="scientific">Nephila pilipes</name>
    <name type="common">Giant wood spider</name>
    <name type="synonym">Nephila maculata</name>
    <dbReference type="NCBI Taxonomy" id="299642"/>
    <lineage>
        <taxon>Eukaryota</taxon>
        <taxon>Metazoa</taxon>
        <taxon>Ecdysozoa</taxon>
        <taxon>Arthropoda</taxon>
        <taxon>Chelicerata</taxon>
        <taxon>Arachnida</taxon>
        <taxon>Araneae</taxon>
        <taxon>Araneomorphae</taxon>
        <taxon>Entelegynae</taxon>
        <taxon>Araneoidea</taxon>
        <taxon>Nephilidae</taxon>
        <taxon>Nephila</taxon>
    </lineage>
</organism>
<dbReference type="Proteomes" id="UP000887013">
    <property type="component" value="Unassembled WGS sequence"/>
</dbReference>
<dbReference type="PROSITE" id="PS51257">
    <property type="entry name" value="PROKAR_LIPOPROTEIN"/>
    <property type="match status" value="1"/>
</dbReference>
<gene>
    <name evidence="1" type="ORF">NPIL_543821</name>
</gene>
<accession>A0A8X6TAG9</accession>